<keyword evidence="9" id="KW-0645">Protease</keyword>
<keyword evidence="9" id="KW-0378">Hydrolase</keyword>
<dbReference type="InterPro" id="IPR001107">
    <property type="entry name" value="Band_7"/>
</dbReference>
<dbReference type="SUPFAM" id="SSF117892">
    <property type="entry name" value="Band 7/SPFH domain"/>
    <property type="match status" value="1"/>
</dbReference>
<dbReference type="SMART" id="SM00244">
    <property type="entry name" value="PHB"/>
    <property type="match status" value="1"/>
</dbReference>
<gene>
    <name evidence="9" type="primary">hflK</name>
    <name evidence="9" type="ORF">NFC81_13290</name>
</gene>
<evidence type="ECO:0000313" key="9">
    <source>
        <dbReference type="EMBL" id="WLD57677.1"/>
    </source>
</evidence>
<dbReference type="GO" id="GO:0016020">
    <property type="term" value="C:membrane"/>
    <property type="evidence" value="ECO:0007669"/>
    <property type="project" value="UniProtKB-SubCell"/>
</dbReference>
<evidence type="ECO:0000256" key="2">
    <source>
        <dbReference type="ARBA" id="ARBA00006971"/>
    </source>
</evidence>
<dbReference type="AlphaFoldDB" id="A0AB38YEF4"/>
<protein>
    <recommendedName>
        <fullName evidence="6">Protein HflK</fullName>
    </recommendedName>
</protein>
<feature type="domain" description="Band 7" evidence="8">
    <location>
        <begin position="88"/>
        <end position="248"/>
    </location>
</feature>
<dbReference type="InterPro" id="IPR020980">
    <property type="entry name" value="Membrane_HflK_N"/>
</dbReference>
<keyword evidence="4 6" id="KW-1133">Transmembrane helix</keyword>
<dbReference type="NCBIfam" id="TIGR01933">
    <property type="entry name" value="hflK"/>
    <property type="match status" value="1"/>
</dbReference>
<feature type="region of interest" description="Disordered" evidence="7">
    <location>
        <begin position="1"/>
        <end position="34"/>
    </location>
</feature>
<sequence>MAWNEPPDNQRNDQDPWGRRNNGKQDGPPDLDQLISDWTKKINQWLSGNKQGGGNNSGGTGGSSGQPGSAKGFWLAGIVILLGAGLFNAFYTLDEQERGVVLRFGTFHKMEMPGLRFKIPLIDQVEKVNVTNLRSYSYQGLMLTEDDNIVDVAMTVQFLATDARAFALNVRSPERSLEDASNAALRHEVGSLVLDQVITAGRAAMAANIRTRLQRYMDEYGSGIVISAVNIREAQAPNAVREAFDDVIRAREDEQRVINQAQAYANQVIPEARGAAQRQLEEAAGYKAELVAQAEGDAARFLSLYSEYAMAPAVTRERLYLETLSSIYRDTNKVLLDVREGSNNMMYLPLDRISGAGAAGGLSDTELRRITDELERRIRQNPGRN</sequence>
<feature type="compositionally biased region" description="Gly residues" evidence="7">
    <location>
        <begin position="50"/>
        <end position="65"/>
    </location>
</feature>
<dbReference type="Gene3D" id="3.30.479.30">
    <property type="entry name" value="Band 7 domain"/>
    <property type="match status" value="1"/>
</dbReference>
<dbReference type="GO" id="GO:0006508">
    <property type="term" value="P:proteolysis"/>
    <property type="evidence" value="ECO:0007669"/>
    <property type="project" value="UniProtKB-KW"/>
</dbReference>
<feature type="region of interest" description="Disordered" evidence="7">
    <location>
        <begin position="46"/>
        <end position="66"/>
    </location>
</feature>
<accession>A0AB38YEF4</accession>
<evidence type="ECO:0000259" key="8">
    <source>
        <dbReference type="SMART" id="SM00244"/>
    </source>
</evidence>
<dbReference type="Pfam" id="PF12221">
    <property type="entry name" value="HflK_N"/>
    <property type="match status" value="1"/>
</dbReference>
<reference evidence="9" key="1">
    <citation type="submission" date="2022-07" db="EMBL/GenBank/DDBJ databases">
        <title>Complete genome sequence of Salinispirillum sp. LH10-3-1 capable of multiple carbohydrate inversion isolated from a soda lake.</title>
        <authorList>
            <person name="Liu J."/>
            <person name="Zhai Y."/>
            <person name="Zhang H."/>
            <person name="Yang H."/>
            <person name="Qu J."/>
            <person name="Li J."/>
        </authorList>
    </citation>
    <scope>NUCLEOTIDE SEQUENCE</scope>
    <source>
        <strain evidence="9">LH 10-3-1</strain>
    </source>
</reference>
<feature type="transmembrane region" description="Helical" evidence="6">
    <location>
        <begin position="73"/>
        <end position="93"/>
    </location>
</feature>
<dbReference type="RefSeq" id="WP_304994962.1">
    <property type="nucleotide sequence ID" value="NZ_CP101717.1"/>
</dbReference>
<proteinExistence type="inferred from homology"/>
<evidence type="ECO:0000256" key="3">
    <source>
        <dbReference type="ARBA" id="ARBA00022692"/>
    </source>
</evidence>
<keyword evidence="3 6" id="KW-0812">Transmembrane</keyword>
<evidence type="ECO:0000256" key="4">
    <source>
        <dbReference type="ARBA" id="ARBA00022989"/>
    </source>
</evidence>
<dbReference type="EMBL" id="CP101717">
    <property type="protein sequence ID" value="WLD57677.1"/>
    <property type="molecule type" value="Genomic_DNA"/>
</dbReference>
<dbReference type="CDD" id="cd03404">
    <property type="entry name" value="SPFH_HflK"/>
    <property type="match status" value="1"/>
</dbReference>
<dbReference type="PANTHER" id="PTHR43327:SF2">
    <property type="entry name" value="MODULATOR OF FTSH PROTEASE HFLK"/>
    <property type="match status" value="1"/>
</dbReference>
<keyword evidence="5 6" id="KW-0472">Membrane</keyword>
<evidence type="ECO:0000256" key="6">
    <source>
        <dbReference type="RuleBase" id="RU364113"/>
    </source>
</evidence>
<dbReference type="PANTHER" id="PTHR43327">
    <property type="entry name" value="STOMATIN-LIKE PROTEIN 2, MITOCHONDRIAL"/>
    <property type="match status" value="1"/>
</dbReference>
<evidence type="ECO:0000256" key="1">
    <source>
        <dbReference type="ARBA" id="ARBA00004167"/>
    </source>
</evidence>
<dbReference type="InterPro" id="IPR010201">
    <property type="entry name" value="HflK"/>
</dbReference>
<dbReference type="InterPro" id="IPR050710">
    <property type="entry name" value="Band7/mec-2_domain"/>
</dbReference>
<comment type="similarity">
    <text evidence="2 6">Belongs to the band 7/mec-2 family. HflK subfamily.</text>
</comment>
<comment type="function">
    <text evidence="6">HflC and HflK could encode or regulate a protease.</text>
</comment>
<dbReference type="GO" id="GO:0008233">
    <property type="term" value="F:peptidase activity"/>
    <property type="evidence" value="ECO:0007669"/>
    <property type="project" value="UniProtKB-KW"/>
</dbReference>
<comment type="subunit">
    <text evidence="6">HflC and HflK may interact to form a multimeric complex.</text>
</comment>
<evidence type="ECO:0000256" key="5">
    <source>
        <dbReference type="ARBA" id="ARBA00023136"/>
    </source>
</evidence>
<dbReference type="Pfam" id="PF01145">
    <property type="entry name" value="Band_7"/>
    <property type="match status" value="1"/>
</dbReference>
<name>A0AB38YEF4_9GAMM</name>
<comment type="subcellular location">
    <subcellularLocation>
        <location evidence="1">Membrane</location>
        <topology evidence="1">Single-pass membrane protein</topology>
    </subcellularLocation>
</comment>
<evidence type="ECO:0000256" key="7">
    <source>
        <dbReference type="SAM" id="MobiDB-lite"/>
    </source>
</evidence>
<organism evidence="9">
    <name type="scientific">Salinispirillum sp. LH 10-3-1</name>
    <dbReference type="NCBI Taxonomy" id="2952525"/>
    <lineage>
        <taxon>Bacteria</taxon>
        <taxon>Pseudomonadati</taxon>
        <taxon>Pseudomonadota</taxon>
        <taxon>Gammaproteobacteria</taxon>
        <taxon>Oceanospirillales</taxon>
        <taxon>Saccharospirillaceae</taxon>
        <taxon>Salinispirillum</taxon>
    </lineage>
</organism>
<feature type="compositionally biased region" description="Basic and acidic residues" evidence="7">
    <location>
        <begin position="8"/>
        <end position="18"/>
    </location>
</feature>
<dbReference type="InterPro" id="IPR036013">
    <property type="entry name" value="Band_7/SPFH_dom_sf"/>
</dbReference>